<evidence type="ECO:0000313" key="3">
    <source>
        <dbReference type="Proteomes" id="UP000030554"/>
    </source>
</evidence>
<feature type="signal peptide" evidence="1">
    <location>
        <begin position="1"/>
        <end position="20"/>
    </location>
</feature>
<dbReference type="Proteomes" id="UP000030554">
    <property type="component" value="Unassembled WGS sequence"/>
</dbReference>
<feature type="chain" id="PRO_5002008889" description="Lipoprotein" evidence="1">
    <location>
        <begin position="21"/>
        <end position="134"/>
    </location>
</feature>
<keyword evidence="1" id="KW-0732">Signal</keyword>
<sequence length="134" mass="15986">MMRIVIFLISLIFLSGCYLANGSPPSFTFWQAPEEMEEAQEKKIWGYCDMKSYNMLDESQRMLFDKGDTSWKEIYQNKNEYKKYKEVLHLNQKYLFQCLYDSGLRFRPSWYWCLALDGPGSNMPTCVENMKYSN</sequence>
<evidence type="ECO:0000313" key="2">
    <source>
        <dbReference type="EMBL" id="KGQ62993.1"/>
    </source>
</evidence>
<accession>A0A0A3A0W7</accession>
<comment type="caution">
    <text evidence="2">The sequence shown here is derived from an EMBL/GenBank/DDBJ whole genome shotgun (WGS) entry which is preliminary data.</text>
</comment>
<dbReference type="EMBL" id="JPJQ01000013">
    <property type="protein sequence ID" value="KGQ62993.1"/>
    <property type="molecule type" value="Genomic_DNA"/>
</dbReference>
<dbReference type="PROSITE" id="PS51257">
    <property type="entry name" value="PROKAR_LIPOPROTEIN"/>
    <property type="match status" value="1"/>
</dbReference>
<dbReference type="AlphaFoldDB" id="A0A0A3A0W7"/>
<gene>
    <name evidence="2" type="ORF">IO48_02755</name>
</gene>
<protein>
    <recommendedName>
        <fullName evidence="4">Lipoprotein</fullName>
    </recommendedName>
</protein>
<evidence type="ECO:0008006" key="4">
    <source>
        <dbReference type="Google" id="ProtNLM"/>
    </source>
</evidence>
<organism evidence="2 3">
    <name type="scientific">Gallibacterium anatis 4895</name>
    <dbReference type="NCBI Taxonomy" id="1396510"/>
    <lineage>
        <taxon>Bacteria</taxon>
        <taxon>Pseudomonadati</taxon>
        <taxon>Pseudomonadota</taxon>
        <taxon>Gammaproteobacteria</taxon>
        <taxon>Pasteurellales</taxon>
        <taxon>Pasteurellaceae</taxon>
        <taxon>Gallibacterium</taxon>
    </lineage>
</organism>
<dbReference type="RefSeq" id="WP_039154013.1">
    <property type="nucleotide sequence ID" value="NZ_JPJQ01000013.1"/>
</dbReference>
<name>A0A0A3A0W7_9PAST</name>
<evidence type="ECO:0000256" key="1">
    <source>
        <dbReference type="SAM" id="SignalP"/>
    </source>
</evidence>
<proteinExistence type="predicted"/>
<reference evidence="2 3" key="1">
    <citation type="submission" date="2014-07" db="EMBL/GenBank/DDBJ databases">
        <title>Chaperone-usher fimbriae in a diverse selection of Gallibacterium genomes.</title>
        <authorList>
            <person name="Kudirkiene E."/>
            <person name="Bager R.J."/>
            <person name="Johnson T.J."/>
            <person name="Bojesen A.M."/>
        </authorList>
    </citation>
    <scope>NUCLEOTIDE SEQUENCE [LARGE SCALE GENOMIC DNA]</scope>
    <source>
        <strain evidence="2 3">4895</strain>
    </source>
</reference>